<proteinExistence type="predicted"/>
<dbReference type="EMBL" id="CP003345">
    <property type="protein sequence ID" value="AFM05593.1"/>
    <property type="molecule type" value="Genomic_DNA"/>
</dbReference>
<dbReference type="HOGENOM" id="CLU_137340_0_0_10"/>
<dbReference type="RefSeq" id="WP_014799022.1">
    <property type="nucleotide sequence ID" value="NC_018018.1"/>
</dbReference>
<evidence type="ECO:0000313" key="2">
    <source>
        <dbReference type="Proteomes" id="UP000006054"/>
    </source>
</evidence>
<sequence>MKVSLAIFATLCLVFFGFQQFKMHSLQKEIKQIESKYEKTHSDSEKEETKTEEEHYELALAMARMQTYMQKLHFAGQHENWKLAQFYTHELEETMEDIIDHNVVDEGKDISNFVKTMAFPNIEKLEKTIKSEDKVSFVEGYQLLLRSCNNCHTVNNHEFIKIITPKNEDFINQDFR</sequence>
<accession>I4ANQ8</accession>
<dbReference type="Proteomes" id="UP000006054">
    <property type="component" value="Chromosome"/>
</dbReference>
<dbReference type="STRING" id="880071.Fleli_3263"/>
<reference evidence="2" key="1">
    <citation type="submission" date="2012-06" db="EMBL/GenBank/DDBJ databases">
        <title>The complete genome of Flexibacter litoralis DSM 6794.</title>
        <authorList>
            <person name="Lucas S."/>
            <person name="Copeland A."/>
            <person name="Lapidus A."/>
            <person name="Glavina del Rio T."/>
            <person name="Dalin E."/>
            <person name="Tice H."/>
            <person name="Bruce D."/>
            <person name="Goodwin L."/>
            <person name="Pitluck S."/>
            <person name="Peters L."/>
            <person name="Ovchinnikova G."/>
            <person name="Lu M."/>
            <person name="Kyrpides N."/>
            <person name="Mavromatis K."/>
            <person name="Ivanova N."/>
            <person name="Brettin T."/>
            <person name="Detter J.C."/>
            <person name="Han C."/>
            <person name="Larimer F."/>
            <person name="Land M."/>
            <person name="Hauser L."/>
            <person name="Markowitz V."/>
            <person name="Cheng J.-F."/>
            <person name="Hugenholtz P."/>
            <person name="Woyke T."/>
            <person name="Wu D."/>
            <person name="Spring S."/>
            <person name="Lang E."/>
            <person name="Kopitz M."/>
            <person name="Brambilla E."/>
            <person name="Klenk H.-P."/>
            <person name="Eisen J.A."/>
        </authorList>
    </citation>
    <scope>NUCLEOTIDE SEQUENCE [LARGE SCALE GENOMIC DNA]</scope>
    <source>
        <strain evidence="2">ATCC 23117 / DSM 6794 / NBRC 15988 / NCIMB 1366 / Sio-4</strain>
    </source>
</reference>
<protein>
    <recommendedName>
        <fullName evidence="3">Cytochrome c domain-containing protein</fullName>
    </recommendedName>
</protein>
<dbReference type="OrthoDB" id="6402114at2"/>
<evidence type="ECO:0000313" key="1">
    <source>
        <dbReference type="EMBL" id="AFM05593.1"/>
    </source>
</evidence>
<organism evidence="1 2">
    <name type="scientific">Bernardetia litoralis (strain ATCC 23117 / DSM 6794 / NBRC 15988 / NCIMB 1366 / Fx l1 / Sio-4)</name>
    <name type="common">Flexibacter litoralis</name>
    <dbReference type="NCBI Taxonomy" id="880071"/>
    <lineage>
        <taxon>Bacteria</taxon>
        <taxon>Pseudomonadati</taxon>
        <taxon>Bacteroidota</taxon>
        <taxon>Cytophagia</taxon>
        <taxon>Cytophagales</taxon>
        <taxon>Bernardetiaceae</taxon>
        <taxon>Bernardetia</taxon>
    </lineage>
</organism>
<keyword evidence="2" id="KW-1185">Reference proteome</keyword>
<dbReference type="AlphaFoldDB" id="I4ANQ8"/>
<name>I4ANQ8_BERLS</name>
<evidence type="ECO:0008006" key="3">
    <source>
        <dbReference type="Google" id="ProtNLM"/>
    </source>
</evidence>
<dbReference type="KEGG" id="fli:Fleli_3263"/>
<gene>
    <name evidence="1" type="ordered locus">Fleli_3263</name>
</gene>
<dbReference type="eggNOG" id="ENOG5033GRH">
    <property type="taxonomic scope" value="Bacteria"/>
</dbReference>